<proteinExistence type="predicted"/>
<evidence type="ECO:0000313" key="3">
    <source>
        <dbReference type="EMBL" id="PIO36495.1"/>
    </source>
</evidence>
<organism evidence="3">
    <name type="scientific">Aquarana catesbeiana</name>
    <name type="common">American bullfrog</name>
    <name type="synonym">Rana catesbeiana</name>
    <dbReference type="NCBI Taxonomy" id="8400"/>
    <lineage>
        <taxon>Eukaryota</taxon>
        <taxon>Metazoa</taxon>
        <taxon>Chordata</taxon>
        <taxon>Craniata</taxon>
        <taxon>Vertebrata</taxon>
        <taxon>Euteleostomi</taxon>
        <taxon>Amphibia</taxon>
        <taxon>Batrachia</taxon>
        <taxon>Anura</taxon>
        <taxon>Neobatrachia</taxon>
        <taxon>Ranoidea</taxon>
        <taxon>Ranidae</taxon>
        <taxon>Aquarana</taxon>
    </lineage>
</organism>
<gene>
    <name evidence="3" type="ORF">AB205_0099060</name>
</gene>
<protein>
    <recommendedName>
        <fullName evidence="4">Myb/SANT-like DNA-binding domain-containing protein</fullName>
    </recommendedName>
</protein>
<sequence length="304" mass="34191">MFFENKIGILRLGSTGSTVRSQTRQKTGNHLRLFRAAFPAHCPAAFPPRFSAAFLGGCASGGVLGVGEGGGGGVVGKKMAERLSGTSAEESPGQQPSRSRRRYKATNMAFEEMVEMVSILRREDYDAKKGPYTRPNMRKDKIMASVVTALEQKFGIKWAKEQLRKRWSDLKTREPEQYWRIKKLLKKREKRLRQQSKDPRSPPSHQPEAGITPSSSPRSRPPDELEEGEVEEVCDICTPPSDVLVVEGQAAEPFSTDSAQRLIGQIMVWNGQIDRIRDQIDSMRNRLESMQQEMKNMIDVLGRI</sequence>
<keyword evidence="1" id="KW-0175">Coiled coil</keyword>
<feature type="region of interest" description="Disordered" evidence="2">
    <location>
        <begin position="83"/>
        <end position="102"/>
    </location>
</feature>
<reference evidence="3" key="1">
    <citation type="submission" date="2017-08" db="EMBL/GenBank/DDBJ databases">
        <title>Assembly of the North American Bullfrog Genome.</title>
        <authorList>
            <person name="Warren R.L."/>
            <person name="Vandervalk B.P."/>
            <person name="Kucuk E."/>
            <person name="Birol I."/>
            <person name="Helbing C."/>
            <person name="Pandoh P."/>
            <person name="Behsaz B."/>
            <person name="Mohamadi H."/>
            <person name="Chu J."/>
            <person name="Jackman S."/>
            <person name="Hammond S.A."/>
            <person name="Veldhoen N."/>
            <person name="Kirk H."/>
            <person name="Zhao Y."/>
            <person name="Coope R."/>
            <person name="Pleasance S."/>
            <person name="Moore R."/>
            <person name="Holt R."/>
        </authorList>
    </citation>
    <scope>NUCLEOTIDE SEQUENCE</scope>
    <source>
        <strain evidence="3">Bruno</strain>
        <tissue evidence="3">Liver</tissue>
    </source>
</reference>
<feature type="region of interest" description="Disordered" evidence="2">
    <location>
        <begin position="189"/>
        <end position="231"/>
    </location>
</feature>
<feature type="coiled-coil region" evidence="1">
    <location>
        <begin position="273"/>
        <end position="300"/>
    </location>
</feature>
<dbReference type="AlphaFoldDB" id="A0A2G9S8U6"/>
<accession>A0A2G9S8U6</accession>
<name>A0A2G9S8U6_AQUCT</name>
<evidence type="ECO:0000256" key="1">
    <source>
        <dbReference type="SAM" id="Coils"/>
    </source>
</evidence>
<dbReference type="EMBL" id="KV925636">
    <property type="protein sequence ID" value="PIO36495.1"/>
    <property type="molecule type" value="Genomic_DNA"/>
</dbReference>
<feature type="compositionally biased region" description="Polar residues" evidence="2">
    <location>
        <begin position="84"/>
        <end position="96"/>
    </location>
</feature>
<evidence type="ECO:0000256" key="2">
    <source>
        <dbReference type="SAM" id="MobiDB-lite"/>
    </source>
</evidence>
<evidence type="ECO:0008006" key="4">
    <source>
        <dbReference type="Google" id="ProtNLM"/>
    </source>
</evidence>